<evidence type="ECO:0000313" key="3">
    <source>
        <dbReference type="Proteomes" id="UP000799767"/>
    </source>
</evidence>
<dbReference type="AlphaFoldDB" id="A0A6A6PLS1"/>
<feature type="non-terminal residue" evidence="2">
    <location>
        <position position="145"/>
    </location>
</feature>
<dbReference type="EMBL" id="MU001639">
    <property type="protein sequence ID" value="KAF2480766.1"/>
    <property type="molecule type" value="Genomic_DNA"/>
</dbReference>
<evidence type="ECO:0000256" key="1">
    <source>
        <dbReference type="SAM" id="MobiDB-lite"/>
    </source>
</evidence>
<feature type="region of interest" description="Disordered" evidence="1">
    <location>
        <begin position="29"/>
        <end position="51"/>
    </location>
</feature>
<feature type="compositionally biased region" description="Polar residues" evidence="1">
    <location>
        <begin position="98"/>
        <end position="109"/>
    </location>
</feature>
<evidence type="ECO:0000313" key="2">
    <source>
        <dbReference type="EMBL" id="KAF2480766.1"/>
    </source>
</evidence>
<dbReference type="GeneID" id="54471265"/>
<gene>
    <name evidence="2" type="ORF">BDY17DRAFT_234140</name>
</gene>
<reference evidence="2" key="1">
    <citation type="journal article" date="2020" name="Stud. Mycol.">
        <title>101 Dothideomycetes genomes: a test case for predicting lifestyles and emergence of pathogens.</title>
        <authorList>
            <person name="Haridas S."/>
            <person name="Albert R."/>
            <person name="Binder M."/>
            <person name="Bloem J."/>
            <person name="Labutti K."/>
            <person name="Salamov A."/>
            <person name="Andreopoulos B."/>
            <person name="Baker S."/>
            <person name="Barry K."/>
            <person name="Bills G."/>
            <person name="Bluhm B."/>
            <person name="Cannon C."/>
            <person name="Castanera R."/>
            <person name="Culley D."/>
            <person name="Daum C."/>
            <person name="Ezra D."/>
            <person name="Gonzalez J."/>
            <person name="Henrissat B."/>
            <person name="Kuo A."/>
            <person name="Liang C."/>
            <person name="Lipzen A."/>
            <person name="Lutzoni F."/>
            <person name="Magnuson J."/>
            <person name="Mondo S."/>
            <person name="Nolan M."/>
            <person name="Ohm R."/>
            <person name="Pangilinan J."/>
            <person name="Park H.-J."/>
            <person name="Ramirez L."/>
            <person name="Alfaro M."/>
            <person name="Sun H."/>
            <person name="Tritt A."/>
            <person name="Yoshinaga Y."/>
            <person name="Zwiers L.-H."/>
            <person name="Turgeon B."/>
            <person name="Goodwin S."/>
            <person name="Spatafora J."/>
            <person name="Crous P."/>
            <person name="Grigoriev I."/>
        </authorList>
    </citation>
    <scope>NUCLEOTIDE SEQUENCE</scope>
    <source>
        <strain evidence="2">CBS 113389</strain>
    </source>
</reference>
<name>A0A6A6PLS1_9PEZI</name>
<sequence length="145" mass="15073">MFAARANQENTIYERQTAAAAKPLNQGIKGLAPKTPANKPARTLFKGPLNDENVAFGVPKTAGKVKQDGLFGEGKSGKAGRNTLVTPAGPRNRAPLGNKTTNAKGNALQTPAPPVQDKASARATSPRVRRGKIKIHDAGTIGVGN</sequence>
<dbReference type="Proteomes" id="UP000799767">
    <property type="component" value="Unassembled WGS sequence"/>
</dbReference>
<protein>
    <submittedName>
        <fullName evidence="2">Uncharacterized protein</fullName>
    </submittedName>
</protein>
<feature type="region of interest" description="Disordered" evidence="1">
    <location>
        <begin position="65"/>
        <end position="145"/>
    </location>
</feature>
<organism evidence="2 3">
    <name type="scientific">Neohortaea acidophila</name>
    <dbReference type="NCBI Taxonomy" id="245834"/>
    <lineage>
        <taxon>Eukaryota</taxon>
        <taxon>Fungi</taxon>
        <taxon>Dikarya</taxon>
        <taxon>Ascomycota</taxon>
        <taxon>Pezizomycotina</taxon>
        <taxon>Dothideomycetes</taxon>
        <taxon>Dothideomycetidae</taxon>
        <taxon>Mycosphaerellales</taxon>
        <taxon>Teratosphaeriaceae</taxon>
        <taxon>Neohortaea</taxon>
    </lineage>
</organism>
<proteinExistence type="predicted"/>
<dbReference type="OrthoDB" id="5327145at2759"/>
<dbReference type="RefSeq" id="XP_033587336.1">
    <property type="nucleotide sequence ID" value="XM_033730263.1"/>
</dbReference>
<accession>A0A6A6PLS1</accession>
<keyword evidence="3" id="KW-1185">Reference proteome</keyword>